<reference evidence="2 3" key="1">
    <citation type="submission" date="2024-02" db="EMBL/GenBank/DDBJ databases">
        <authorList>
            <person name="Vignale AGUSTIN F."/>
            <person name="Sosa J E."/>
            <person name="Modenutti C."/>
        </authorList>
    </citation>
    <scope>NUCLEOTIDE SEQUENCE [LARGE SCALE GENOMIC DNA]</scope>
</reference>
<organism evidence="2 3">
    <name type="scientific">Ilex paraguariensis</name>
    <name type="common">yerba mate</name>
    <dbReference type="NCBI Taxonomy" id="185542"/>
    <lineage>
        <taxon>Eukaryota</taxon>
        <taxon>Viridiplantae</taxon>
        <taxon>Streptophyta</taxon>
        <taxon>Embryophyta</taxon>
        <taxon>Tracheophyta</taxon>
        <taxon>Spermatophyta</taxon>
        <taxon>Magnoliopsida</taxon>
        <taxon>eudicotyledons</taxon>
        <taxon>Gunneridae</taxon>
        <taxon>Pentapetalae</taxon>
        <taxon>asterids</taxon>
        <taxon>campanulids</taxon>
        <taxon>Aquifoliales</taxon>
        <taxon>Aquifoliaceae</taxon>
        <taxon>Ilex</taxon>
    </lineage>
</organism>
<name>A0ABC8TE18_9AQUA</name>
<comment type="caution">
    <text evidence="2">The sequence shown here is derived from an EMBL/GenBank/DDBJ whole genome shotgun (WGS) entry which is preliminary data.</text>
</comment>
<sequence>MELQDLTMKPKPQAPPMSDGLLQQLGDSVGINNSPAHQVLELNDAEDHNA</sequence>
<accession>A0ABC8TE18</accession>
<dbReference type="AlphaFoldDB" id="A0ABC8TE18"/>
<dbReference type="EMBL" id="CAUOFW020004802">
    <property type="protein sequence ID" value="CAK9167321.1"/>
    <property type="molecule type" value="Genomic_DNA"/>
</dbReference>
<feature type="region of interest" description="Disordered" evidence="1">
    <location>
        <begin position="1"/>
        <end position="50"/>
    </location>
</feature>
<evidence type="ECO:0000256" key="1">
    <source>
        <dbReference type="SAM" id="MobiDB-lite"/>
    </source>
</evidence>
<keyword evidence="3" id="KW-1185">Reference proteome</keyword>
<protein>
    <submittedName>
        <fullName evidence="2">Uncharacterized protein</fullName>
    </submittedName>
</protein>
<evidence type="ECO:0000313" key="2">
    <source>
        <dbReference type="EMBL" id="CAK9167321.1"/>
    </source>
</evidence>
<gene>
    <name evidence="2" type="ORF">ILEXP_LOCUS36583</name>
</gene>
<evidence type="ECO:0000313" key="3">
    <source>
        <dbReference type="Proteomes" id="UP001642360"/>
    </source>
</evidence>
<proteinExistence type="predicted"/>
<dbReference type="Proteomes" id="UP001642360">
    <property type="component" value="Unassembled WGS sequence"/>
</dbReference>